<keyword evidence="4" id="KW-1185">Reference proteome</keyword>
<protein>
    <submittedName>
        <fullName evidence="3">Uncharacterized protein</fullName>
    </submittedName>
</protein>
<evidence type="ECO:0000313" key="4">
    <source>
        <dbReference type="Proteomes" id="UP000828390"/>
    </source>
</evidence>
<comment type="caution">
    <text evidence="3">The sequence shown here is derived from an EMBL/GenBank/DDBJ whole genome shotgun (WGS) entry which is preliminary data.</text>
</comment>
<keyword evidence="2" id="KW-1133">Transmembrane helix</keyword>
<organism evidence="3 4">
    <name type="scientific">Dreissena polymorpha</name>
    <name type="common">Zebra mussel</name>
    <name type="synonym">Mytilus polymorpha</name>
    <dbReference type="NCBI Taxonomy" id="45954"/>
    <lineage>
        <taxon>Eukaryota</taxon>
        <taxon>Metazoa</taxon>
        <taxon>Spiralia</taxon>
        <taxon>Lophotrochozoa</taxon>
        <taxon>Mollusca</taxon>
        <taxon>Bivalvia</taxon>
        <taxon>Autobranchia</taxon>
        <taxon>Heteroconchia</taxon>
        <taxon>Euheterodonta</taxon>
        <taxon>Imparidentia</taxon>
        <taxon>Neoheterodontei</taxon>
        <taxon>Myida</taxon>
        <taxon>Dreissenoidea</taxon>
        <taxon>Dreissenidae</taxon>
        <taxon>Dreissena</taxon>
    </lineage>
</organism>
<feature type="region of interest" description="Disordered" evidence="1">
    <location>
        <begin position="57"/>
        <end position="100"/>
    </location>
</feature>
<evidence type="ECO:0000256" key="1">
    <source>
        <dbReference type="SAM" id="MobiDB-lite"/>
    </source>
</evidence>
<evidence type="ECO:0000256" key="2">
    <source>
        <dbReference type="SAM" id="Phobius"/>
    </source>
</evidence>
<name>A0A9D4HE53_DREPO</name>
<sequence length="100" mass="11070">MENGFCTSEVSISPTERPESHCDRYYNALLAVSSVLGVVVAAAIVVFVVYSIRKHRQTAGGTRSNRESSTHTYDDLTQRSTNPGHYDCLQMSNIDQEGRS</sequence>
<dbReference type="EMBL" id="JAIWYP010000004">
    <property type="protein sequence ID" value="KAH3830087.1"/>
    <property type="molecule type" value="Genomic_DNA"/>
</dbReference>
<feature type="transmembrane region" description="Helical" evidence="2">
    <location>
        <begin position="25"/>
        <end position="50"/>
    </location>
</feature>
<keyword evidence="2" id="KW-0472">Membrane</keyword>
<feature type="compositionally biased region" description="Basic and acidic residues" evidence="1">
    <location>
        <begin position="64"/>
        <end position="77"/>
    </location>
</feature>
<feature type="compositionally biased region" description="Polar residues" evidence="1">
    <location>
        <begin position="90"/>
        <end position="100"/>
    </location>
</feature>
<keyword evidence="2" id="KW-0812">Transmembrane</keyword>
<evidence type="ECO:0000313" key="3">
    <source>
        <dbReference type="EMBL" id="KAH3830087.1"/>
    </source>
</evidence>
<dbReference type="AlphaFoldDB" id="A0A9D4HE53"/>
<proteinExistence type="predicted"/>
<accession>A0A9D4HE53</accession>
<reference evidence="3" key="2">
    <citation type="submission" date="2020-11" db="EMBL/GenBank/DDBJ databases">
        <authorList>
            <person name="McCartney M.A."/>
            <person name="Auch B."/>
            <person name="Kono T."/>
            <person name="Mallez S."/>
            <person name="Becker A."/>
            <person name="Gohl D.M."/>
            <person name="Silverstein K.A.T."/>
            <person name="Koren S."/>
            <person name="Bechman K.B."/>
            <person name="Herman A."/>
            <person name="Abrahante J.E."/>
            <person name="Garbe J."/>
        </authorList>
    </citation>
    <scope>NUCLEOTIDE SEQUENCE</scope>
    <source>
        <strain evidence="3">Duluth1</strain>
        <tissue evidence="3">Whole animal</tissue>
    </source>
</reference>
<gene>
    <name evidence="3" type="ORF">DPMN_103324</name>
</gene>
<reference evidence="3" key="1">
    <citation type="journal article" date="2019" name="bioRxiv">
        <title>The Genome of the Zebra Mussel, Dreissena polymorpha: A Resource for Invasive Species Research.</title>
        <authorList>
            <person name="McCartney M.A."/>
            <person name="Auch B."/>
            <person name="Kono T."/>
            <person name="Mallez S."/>
            <person name="Zhang Y."/>
            <person name="Obille A."/>
            <person name="Becker A."/>
            <person name="Abrahante J.E."/>
            <person name="Garbe J."/>
            <person name="Badalamenti J.P."/>
            <person name="Herman A."/>
            <person name="Mangelson H."/>
            <person name="Liachko I."/>
            <person name="Sullivan S."/>
            <person name="Sone E.D."/>
            <person name="Koren S."/>
            <person name="Silverstein K.A.T."/>
            <person name="Beckman K.B."/>
            <person name="Gohl D.M."/>
        </authorList>
    </citation>
    <scope>NUCLEOTIDE SEQUENCE</scope>
    <source>
        <strain evidence="3">Duluth1</strain>
        <tissue evidence="3">Whole animal</tissue>
    </source>
</reference>
<dbReference type="Proteomes" id="UP000828390">
    <property type="component" value="Unassembled WGS sequence"/>
</dbReference>